<dbReference type="Pfam" id="PF00211">
    <property type="entry name" value="Guanylate_cyc"/>
    <property type="match status" value="1"/>
</dbReference>
<dbReference type="InterPro" id="IPR050697">
    <property type="entry name" value="Adenylyl/Guanylyl_Cyclase_3/4"/>
</dbReference>
<keyword evidence="3" id="KW-1185">Reference proteome</keyword>
<organism evidence="2 3">
    <name type="scientific">Fibrella forsythiae</name>
    <dbReference type="NCBI Taxonomy" id="2817061"/>
    <lineage>
        <taxon>Bacteria</taxon>
        <taxon>Pseudomonadati</taxon>
        <taxon>Bacteroidota</taxon>
        <taxon>Cytophagia</taxon>
        <taxon>Cytophagales</taxon>
        <taxon>Spirosomataceae</taxon>
        <taxon>Fibrella</taxon>
    </lineage>
</organism>
<gene>
    <name evidence="2" type="ORF">J2I46_01665</name>
</gene>
<dbReference type="PANTHER" id="PTHR43081:SF1">
    <property type="entry name" value="ADENYLATE CYCLASE, TERMINAL-DIFFERENTIATION SPECIFIC"/>
    <property type="match status" value="1"/>
</dbReference>
<reference evidence="2 3" key="1">
    <citation type="submission" date="2021-03" db="EMBL/GenBank/DDBJ databases">
        <title>Fibrella sp. HMF5405 genome sequencing and assembly.</title>
        <authorList>
            <person name="Kang H."/>
            <person name="Kim H."/>
            <person name="Bae S."/>
            <person name="Joh K."/>
        </authorList>
    </citation>
    <scope>NUCLEOTIDE SEQUENCE [LARGE SCALE GENOMIC DNA]</scope>
    <source>
        <strain evidence="2 3">HMF5405</strain>
    </source>
</reference>
<dbReference type="PANTHER" id="PTHR43081">
    <property type="entry name" value="ADENYLATE CYCLASE, TERMINAL-DIFFERENTIATION SPECIFIC-RELATED"/>
    <property type="match status" value="1"/>
</dbReference>
<dbReference type="EMBL" id="JAFMYW010000001">
    <property type="protein sequence ID" value="MBO0947270.1"/>
    <property type="molecule type" value="Genomic_DNA"/>
</dbReference>
<protein>
    <submittedName>
        <fullName evidence="2">Adenylate/guanylate cyclase domain-containing protein</fullName>
    </submittedName>
</protein>
<dbReference type="Proteomes" id="UP000664628">
    <property type="component" value="Unassembled WGS sequence"/>
</dbReference>
<dbReference type="PROSITE" id="PS50125">
    <property type="entry name" value="GUANYLATE_CYCLASE_2"/>
    <property type="match status" value="1"/>
</dbReference>
<dbReference type="InterPro" id="IPR029787">
    <property type="entry name" value="Nucleotide_cyclase"/>
</dbReference>
<dbReference type="SUPFAM" id="SSF55073">
    <property type="entry name" value="Nucleotide cyclase"/>
    <property type="match status" value="1"/>
</dbReference>
<comment type="caution">
    <text evidence="2">The sequence shown here is derived from an EMBL/GenBank/DDBJ whole genome shotgun (WGS) entry which is preliminary data.</text>
</comment>
<dbReference type="CDD" id="cd07302">
    <property type="entry name" value="CHD"/>
    <property type="match status" value="1"/>
</dbReference>
<feature type="domain" description="Guanylate cyclase" evidence="1">
    <location>
        <begin position="56"/>
        <end position="188"/>
    </location>
</feature>
<evidence type="ECO:0000259" key="1">
    <source>
        <dbReference type="PROSITE" id="PS50125"/>
    </source>
</evidence>
<evidence type="ECO:0000313" key="2">
    <source>
        <dbReference type="EMBL" id="MBO0947270.1"/>
    </source>
</evidence>
<dbReference type="Gene3D" id="3.30.70.1230">
    <property type="entry name" value="Nucleotide cyclase"/>
    <property type="match status" value="1"/>
</dbReference>
<dbReference type="RefSeq" id="WP_207327186.1">
    <property type="nucleotide sequence ID" value="NZ_JAFMYW010000001.1"/>
</dbReference>
<dbReference type="InterPro" id="IPR001054">
    <property type="entry name" value="A/G_cyclase"/>
</dbReference>
<evidence type="ECO:0000313" key="3">
    <source>
        <dbReference type="Proteomes" id="UP000664628"/>
    </source>
</evidence>
<sequence>MSVRNILASISQEIDDIFSYGFNINVSSTTSVPSFDDPVLTFESGKQKQAKEVTTCVLFIDIRNSTQLNLKYDAKELAKLYTAFTKGMIIAADFHGGKIRNIIGDRIMVVFPQAACFTSAVDCAITMNMVSAQINNAFKGAKFECGIGIDYGKMLVLKTGLYRRGDERNTNRNLVWLGEPANIASKLTDMANKTVDKHKVSIVRSVFNFWHDYKPRFIRGTLASALAANTSQSQFVDRSESYDPLGFIKLLEWNKTKSALETRASVLKEFNFETQSVKTPSILITQPVYDGFKLHNPTRNDITDRLWKRQDLTVPNYKNNILGSSLTWKI</sequence>
<accession>A0ABS3JBA3</accession>
<proteinExistence type="predicted"/>
<name>A0ABS3JBA3_9BACT</name>